<reference evidence="1" key="1">
    <citation type="submission" date="2018-02" db="EMBL/GenBank/DDBJ databases">
        <title>Rhizophora mucronata_Transcriptome.</title>
        <authorList>
            <person name="Meera S.P."/>
            <person name="Sreeshan A."/>
            <person name="Augustine A."/>
        </authorList>
    </citation>
    <scope>NUCLEOTIDE SEQUENCE</scope>
    <source>
        <tissue evidence="1">Leaf</tissue>
    </source>
</reference>
<accession>A0A2P2PP56</accession>
<proteinExistence type="predicted"/>
<name>A0A2P2PP56_RHIMU</name>
<protein>
    <submittedName>
        <fullName evidence="1">Uncharacterized protein</fullName>
    </submittedName>
</protein>
<dbReference type="AlphaFoldDB" id="A0A2P2PP56"/>
<dbReference type="EMBL" id="GGEC01076033">
    <property type="protein sequence ID" value="MBX56517.1"/>
    <property type="molecule type" value="Transcribed_RNA"/>
</dbReference>
<organism evidence="1">
    <name type="scientific">Rhizophora mucronata</name>
    <name type="common">Asiatic mangrove</name>
    <dbReference type="NCBI Taxonomy" id="61149"/>
    <lineage>
        <taxon>Eukaryota</taxon>
        <taxon>Viridiplantae</taxon>
        <taxon>Streptophyta</taxon>
        <taxon>Embryophyta</taxon>
        <taxon>Tracheophyta</taxon>
        <taxon>Spermatophyta</taxon>
        <taxon>Magnoliopsida</taxon>
        <taxon>eudicotyledons</taxon>
        <taxon>Gunneridae</taxon>
        <taxon>Pentapetalae</taxon>
        <taxon>rosids</taxon>
        <taxon>fabids</taxon>
        <taxon>Malpighiales</taxon>
        <taxon>Rhizophoraceae</taxon>
        <taxon>Rhizophora</taxon>
    </lineage>
</organism>
<evidence type="ECO:0000313" key="1">
    <source>
        <dbReference type="EMBL" id="MBX56517.1"/>
    </source>
</evidence>
<sequence>MTCGNYDTVKFMGTWNLAPSGFVMKITTVYWILITPSKHGLSFPLHSKFP</sequence>